<proteinExistence type="predicted"/>
<evidence type="ECO:0000313" key="2">
    <source>
        <dbReference type="EMBL" id="QXJ19644.1"/>
    </source>
</evidence>
<dbReference type="Proteomes" id="UP001049518">
    <property type="component" value="Chromosome"/>
</dbReference>
<reference evidence="2" key="1">
    <citation type="submission" date="2020-07" db="EMBL/GenBank/DDBJ databases">
        <authorList>
            <person name="Tarantini F.S."/>
            <person name="Hong K.W."/>
            <person name="Chan K.G."/>
        </authorList>
    </citation>
    <scope>NUCLEOTIDE SEQUENCE</scope>
    <source>
        <strain evidence="2">32-07</strain>
    </source>
</reference>
<accession>A0ABX8QP23</accession>
<dbReference type="RefSeq" id="WP_231332660.1">
    <property type="nucleotide sequence ID" value="NZ_CP059572.1"/>
</dbReference>
<organism evidence="2 3">
    <name type="scientific">Actinomadura graeca</name>
    <dbReference type="NCBI Taxonomy" id="2750812"/>
    <lineage>
        <taxon>Bacteria</taxon>
        <taxon>Bacillati</taxon>
        <taxon>Actinomycetota</taxon>
        <taxon>Actinomycetes</taxon>
        <taxon>Streptosporangiales</taxon>
        <taxon>Thermomonosporaceae</taxon>
        <taxon>Actinomadura</taxon>
    </lineage>
</organism>
<sequence>MNTCEFCRAGAPVLSGLPTCERCYSEVAATLSGLSELLAGLRAATPRTLARPPREMNAPGGSRAGPSSPAHEALLDLRAELIATVRTWAGLAGANPAAPPVRTLLANLAVALAVEGGASAAGRLLHLTDTARQRLDPPEVIQVQDRCPECGTRGLVRYDTGGPCWCSYCYAEIYPAA</sequence>
<protein>
    <submittedName>
        <fullName evidence="2">Uncharacterized protein</fullName>
    </submittedName>
</protein>
<keyword evidence="3" id="KW-1185">Reference proteome</keyword>
<evidence type="ECO:0000313" key="3">
    <source>
        <dbReference type="Proteomes" id="UP001049518"/>
    </source>
</evidence>
<feature type="region of interest" description="Disordered" evidence="1">
    <location>
        <begin position="48"/>
        <end position="68"/>
    </location>
</feature>
<evidence type="ECO:0000256" key="1">
    <source>
        <dbReference type="SAM" id="MobiDB-lite"/>
    </source>
</evidence>
<name>A0ABX8QP23_9ACTN</name>
<dbReference type="EMBL" id="CP059572">
    <property type="protein sequence ID" value="QXJ19644.1"/>
    <property type="molecule type" value="Genomic_DNA"/>
</dbReference>
<gene>
    <name evidence="2" type="ORF">AGRA3207_000207</name>
</gene>